<evidence type="ECO:0000259" key="1">
    <source>
        <dbReference type="SMART" id="SM00827"/>
    </source>
</evidence>
<keyword evidence="3" id="KW-1185">Reference proteome</keyword>
<proteinExistence type="predicted"/>
<dbReference type="GO" id="GO:0006633">
    <property type="term" value="P:fatty acid biosynthetic process"/>
    <property type="evidence" value="ECO:0007669"/>
    <property type="project" value="TreeGrafter"/>
</dbReference>
<dbReference type="Gene3D" id="3.40.366.10">
    <property type="entry name" value="Malonyl-Coenzyme A Acyl Carrier Protein, domain 2"/>
    <property type="match status" value="1"/>
</dbReference>
<accession>A0AAE3KAE0</accession>
<dbReference type="PANTHER" id="PTHR42681:SF6">
    <property type="entry name" value="BLL0263 PROTEIN"/>
    <property type="match status" value="1"/>
</dbReference>
<dbReference type="InterPro" id="IPR014043">
    <property type="entry name" value="Acyl_transferase_dom"/>
</dbReference>
<dbReference type="InterPro" id="IPR001227">
    <property type="entry name" value="Ac_transferase_dom_sf"/>
</dbReference>
<sequence length="309" mass="32159">MGLALLCAGQGSQHPAMFQRLAAEPAASQALELGSQAAGLDLRELADSASGDDLTTNRMAQLLVVTHALGAAAALADCGVEPTVCAGYSVGELAAHCCAGSWSASTAIDVTSQRAALMDTACDAAATPLSMAALVGLSIPRVERLAAEHGCEVAIINGPDHVVLGGPAGAVQDIVDLAPELGARHVKRLPVQVASHTHFIDTAVEPFAGVLREADWRMPQYAVLSGLDGRPVREKPVMVSLLSRQIGERLDWGRCLECVVEHGATAVLEIGPGRALARMVQGRFPHVPARSFEDFRSAAGAARWASRQA</sequence>
<reference evidence="2" key="1">
    <citation type="submission" date="2022-03" db="EMBL/GenBank/DDBJ databases">
        <title>Genomic Encyclopedia of Type Strains, Phase III (KMG-III): the genomes of soil and plant-associated and newly described type strains.</title>
        <authorList>
            <person name="Whitman W."/>
        </authorList>
    </citation>
    <scope>NUCLEOTIDE SEQUENCE</scope>
    <source>
        <strain evidence="2">ANL 6-2</strain>
    </source>
</reference>
<dbReference type="SUPFAM" id="SSF52151">
    <property type="entry name" value="FabD/lysophospholipase-like"/>
    <property type="match status" value="1"/>
</dbReference>
<dbReference type="AlphaFoldDB" id="A0AAE3KAE0"/>
<dbReference type="SUPFAM" id="SSF55048">
    <property type="entry name" value="Probable ACP-binding domain of malonyl-CoA ACP transacylase"/>
    <property type="match status" value="1"/>
</dbReference>
<dbReference type="Pfam" id="PF00698">
    <property type="entry name" value="Acyl_transf_1"/>
    <property type="match status" value="1"/>
</dbReference>
<dbReference type="PANTHER" id="PTHR42681">
    <property type="entry name" value="MALONYL-COA-ACYL CARRIER PROTEIN TRANSACYLASE, MITOCHONDRIAL"/>
    <property type="match status" value="1"/>
</dbReference>
<dbReference type="GO" id="GO:0004314">
    <property type="term" value="F:[acyl-carrier-protein] S-malonyltransferase activity"/>
    <property type="evidence" value="ECO:0007669"/>
    <property type="project" value="UniProtKB-EC"/>
</dbReference>
<dbReference type="InterPro" id="IPR016035">
    <property type="entry name" value="Acyl_Trfase/lysoPLipase"/>
</dbReference>
<evidence type="ECO:0000313" key="3">
    <source>
        <dbReference type="Proteomes" id="UP001205843"/>
    </source>
</evidence>
<dbReference type="InterPro" id="IPR016036">
    <property type="entry name" value="Malonyl_transacylase_ACP-bd"/>
</dbReference>
<dbReference type="RefSeq" id="WP_253473733.1">
    <property type="nucleotide sequence ID" value="NZ_JALJXV010000001.1"/>
</dbReference>
<dbReference type="InterPro" id="IPR050858">
    <property type="entry name" value="Mal-CoA-ACP_Trans/PKS_FabD"/>
</dbReference>
<dbReference type="EMBL" id="JALJXV010000001">
    <property type="protein sequence ID" value="MCP1673414.1"/>
    <property type="molecule type" value="Genomic_DNA"/>
</dbReference>
<gene>
    <name evidence="2" type="ORF">J2T57_000506</name>
</gene>
<dbReference type="Gene3D" id="3.30.70.250">
    <property type="entry name" value="Malonyl-CoA ACP transacylase, ACP-binding"/>
    <property type="match status" value="1"/>
</dbReference>
<dbReference type="EC" id="2.3.1.39" evidence="2"/>
<protein>
    <submittedName>
        <fullName evidence="2">[acyl-carrier-protein] S-malonyltransferase</fullName>
        <ecNumber evidence="2">2.3.1.39</ecNumber>
    </submittedName>
</protein>
<keyword evidence="2" id="KW-0808">Transferase</keyword>
<keyword evidence="2" id="KW-0012">Acyltransferase</keyword>
<evidence type="ECO:0000313" key="2">
    <source>
        <dbReference type="EMBL" id="MCP1673414.1"/>
    </source>
</evidence>
<feature type="domain" description="Malonyl-CoA:ACP transacylase (MAT)" evidence="1">
    <location>
        <begin position="6"/>
        <end position="304"/>
    </location>
</feature>
<organism evidence="2 3">
    <name type="scientific">Natronocella acetinitrilica</name>
    <dbReference type="NCBI Taxonomy" id="414046"/>
    <lineage>
        <taxon>Bacteria</taxon>
        <taxon>Pseudomonadati</taxon>
        <taxon>Pseudomonadota</taxon>
        <taxon>Gammaproteobacteria</taxon>
        <taxon>Chromatiales</taxon>
        <taxon>Ectothiorhodospiraceae</taxon>
        <taxon>Natronocella</taxon>
    </lineage>
</organism>
<dbReference type="Proteomes" id="UP001205843">
    <property type="component" value="Unassembled WGS sequence"/>
</dbReference>
<name>A0AAE3KAE0_9GAMM</name>
<dbReference type="SMART" id="SM00827">
    <property type="entry name" value="PKS_AT"/>
    <property type="match status" value="1"/>
</dbReference>
<dbReference type="GO" id="GO:0005829">
    <property type="term" value="C:cytosol"/>
    <property type="evidence" value="ECO:0007669"/>
    <property type="project" value="TreeGrafter"/>
</dbReference>
<comment type="caution">
    <text evidence="2">The sequence shown here is derived from an EMBL/GenBank/DDBJ whole genome shotgun (WGS) entry which is preliminary data.</text>
</comment>